<dbReference type="Pfam" id="PF05915">
    <property type="entry name" value="TMEM_230_134"/>
    <property type="match status" value="1"/>
</dbReference>
<name>A0AA36BEN7_OCTVU</name>
<keyword evidence="20" id="KW-1185">Reference proteome</keyword>
<evidence type="ECO:0000256" key="1">
    <source>
        <dbReference type="ARBA" id="ARBA00004141"/>
    </source>
</evidence>
<keyword evidence="9 18" id="KW-0812">Transmembrane</keyword>
<organism evidence="19 20">
    <name type="scientific">Octopus vulgaris</name>
    <name type="common">Common octopus</name>
    <dbReference type="NCBI Taxonomy" id="6645"/>
    <lineage>
        <taxon>Eukaryota</taxon>
        <taxon>Metazoa</taxon>
        <taxon>Spiralia</taxon>
        <taxon>Lophotrochozoa</taxon>
        <taxon>Mollusca</taxon>
        <taxon>Cephalopoda</taxon>
        <taxon>Coleoidea</taxon>
        <taxon>Octopodiformes</taxon>
        <taxon>Octopoda</taxon>
        <taxon>Incirrata</taxon>
        <taxon>Octopodidae</taxon>
        <taxon>Octopus</taxon>
    </lineage>
</organism>
<evidence type="ECO:0000256" key="5">
    <source>
        <dbReference type="ARBA" id="ARBA00004419"/>
    </source>
</evidence>
<evidence type="ECO:0000256" key="18">
    <source>
        <dbReference type="SAM" id="Phobius"/>
    </source>
</evidence>
<evidence type="ECO:0000256" key="17">
    <source>
        <dbReference type="ARBA" id="ARBA00024088"/>
    </source>
</evidence>
<evidence type="ECO:0000256" key="15">
    <source>
        <dbReference type="ARBA" id="ARBA00023329"/>
    </source>
</evidence>
<feature type="transmembrane region" description="Helical" evidence="18">
    <location>
        <begin position="98"/>
        <end position="121"/>
    </location>
</feature>
<dbReference type="InterPro" id="IPR044234">
    <property type="entry name" value="TMEM230"/>
</dbReference>
<evidence type="ECO:0000256" key="16">
    <source>
        <dbReference type="ARBA" id="ARBA00024003"/>
    </source>
</evidence>
<evidence type="ECO:0000256" key="6">
    <source>
        <dbReference type="ARBA" id="ARBA00004601"/>
    </source>
</evidence>
<comment type="similarity">
    <text evidence="8">Belongs to the TMEM134/TMEM230 family.</text>
</comment>
<keyword evidence="11 18" id="KW-1133">Transmembrane helix</keyword>
<dbReference type="GO" id="GO:0005794">
    <property type="term" value="C:Golgi apparatus"/>
    <property type="evidence" value="ECO:0007669"/>
    <property type="project" value="UniProtKB-SubCell"/>
</dbReference>
<dbReference type="GO" id="GO:0016020">
    <property type="term" value="C:membrane"/>
    <property type="evidence" value="ECO:0007669"/>
    <property type="project" value="UniProtKB-SubCell"/>
</dbReference>
<evidence type="ECO:0000256" key="8">
    <source>
        <dbReference type="ARBA" id="ARBA00007743"/>
    </source>
</evidence>
<reference evidence="19" key="1">
    <citation type="submission" date="2023-08" db="EMBL/GenBank/DDBJ databases">
        <authorList>
            <person name="Alioto T."/>
            <person name="Alioto T."/>
            <person name="Gomez Garrido J."/>
        </authorList>
    </citation>
    <scope>NUCLEOTIDE SEQUENCE</scope>
</reference>
<protein>
    <recommendedName>
        <fullName evidence="17">Transmembrane protein 230</fullName>
    </recommendedName>
</protein>
<comment type="function">
    <text evidence="16">Involved in trafficking and recycling of synaptic vesicles.</text>
</comment>
<dbReference type="GO" id="GO:0005770">
    <property type="term" value="C:late endosome"/>
    <property type="evidence" value="ECO:0007669"/>
    <property type="project" value="UniProtKB-SubCell"/>
</dbReference>
<dbReference type="EMBL" id="OX597827">
    <property type="protein sequence ID" value="CAI9733036.1"/>
    <property type="molecule type" value="Genomic_DNA"/>
</dbReference>
<dbReference type="GO" id="GO:0005769">
    <property type="term" value="C:early endosome"/>
    <property type="evidence" value="ECO:0007669"/>
    <property type="project" value="UniProtKB-SubCell"/>
</dbReference>
<keyword evidence="15" id="KW-0968">Cytoplasmic vesicle</keyword>
<evidence type="ECO:0000256" key="3">
    <source>
        <dbReference type="ARBA" id="ARBA00004234"/>
    </source>
</evidence>
<evidence type="ECO:0000256" key="7">
    <source>
        <dbReference type="ARBA" id="ARBA00004603"/>
    </source>
</evidence>
<feature type="transmembrane region" description="Helical" evidence="18">
    <location>
        <begin position="133"/>
        <end position="157"/>
    </location>
</feature>
<evidence type="ECO:0000256" key="2">
    <source>
        <dbReference type="ARBA" id="ARBA00004172"/>
    </source>
</evidence>
<evidence type="ECO:0000256" key="13">
    <source>
        <dbReference type="ARBA" id="ARBA00023034"/>
    </source>
</evidence>
<dbReference type="GO" id="GO:0008021">
    <property type="term" value="C:synaptic vesicle"/>
    <property type="evidence" value="ECO:0007669"/>
    <property type="project" value="UniProtKB-SubCell"/>
</dbReference>
<dbReference type="Proteomes" id="UP001162480">
    <property type="component" value="Chromosome 14"/>
</dbReference>
<evidence type="ECO:0000256" key="4">
    <source>
        <dbReference type="ARBA" id="ARBA00004412"/>
    </source>
</evidence>
<keyword evidence="10" id="KW-0967">Endosome</keyword>
<proteinExistence type="inferred from homology"/>
<dbReference type="PANTHER" id="PTHR15664">
    <property type="entry name" value="C20ORF30 PROTEIN"/>
    <property type="match status" value="1"/>
</dbReference>
<gene>
    <name evidence="19" type="ORF">OCTVUL_1B030920</name>
</gene>
<evidence type="ECO:0000313" key="19">
    <source>
        <dbReference type="EMBL" id="CAI9733036.1"/>
    </source>
</evidence>
<evidence type="ECO:0000313" key="20">
    <source>
        <dbReference type="Proteomes" id="UP001162480"/>
    </source>
</evidence>
<accession>A0AA36BEN7</accession>
<sequence length="172" mass="19356">MLVSRIPFLEEETDEAAFSVTVDNAAIVHNEEYAKLLAASRRLSHIRVLELPNYEASWIPRINGVVSPTRYRKPDGCEEKRKHSDKFEKPPSKIPYKAIALATALFAVGTLLISIGALLLTGHISSEYADRTWPLLILGALMFIPGSYHVMIAYYAYKGYEGYSFEDIPDFD</sequence>
<dbReference type="InterPro" id="IPR008590">
    <property type="entry name" value="TMEM_230/134"/>
</dbReference>
<evidence type="ECO:0000256" key="10">
    <source>
        <dbReference type="ARBA" id="ARBA00022753"/>
    </source>
</evidence>
<dbReference type="PANTHER" id="PTHR15664:SF6">
    <property type="entry name" value="TRANSMEMBRANE PROTEIN 230"/>
    <property type="match status" value="1"/>
</dbReference>
<evidence type="ECO:0000256" key="14">
    <source>
        <dbReference type="ARBA" id="ARBA00023136"/>
    </source>
</evidence>
<dbReference type="AlphaFoldDB" id="A0AA36BEN7"/>
<dbReference type="GO" id="GO:0055037">
    <property type="term" value="C:recycling endosome"/>
    <property type="evidence" value="ECO:0007669"/>
    <property type="project" value="UniProtKB-SubCell"/>
</dbReference>
<evidence type="ECO:0000256" key="12">
    <source>
        <dbReference type="ARBA" id="ARBA00023018"/>
    </source>
</evidence>
<keyword evidence="13" id="KW-0333">Golgi apparatus</keyword>
<comment type="subcellular location">
    <subcellularLocation>
        <location evidence="5">Cytoplasmic vesicle</location>
        <location evidence="5">Autophagosome</location>
    </subcellularLocation>
    <subcellularLocation>
        <location evidence="3">Cytoplasmic vesicle</location>
        <location evidence="3">Secretory vesicle</location>
        <location evidence="3">Synaptic vesicle</location>
    </subcellularLocation>
    <subcellularLocation>
        <location evidence="4">Early endosome</location>
    </subcellularLocation>
    <subcellularLocation>
        <location evidence="6">Golgi apparatus</location>
        <location evidence="6">trans-Golgi network</location>
    </subcellularLocation>
    <subcellularLocation>
        <location evidence="7">Late endosome</location>
    </subcellularLocation>
    <subcellularLocation>
        <location evidence="1">Membrane</location>
        <topology evidence="1">Multi-pass membrane protein</topology>
    </subcellularLocation>
    <subcellularLocation>
        <location evidence="2">Recycling endosome</location>
    </subcellularLocation>
</comment>
<evidence type="ECO:0000256" key="9">
    <source>
        <dbReference type="ARBA" id="ARBA00022692"/>
    </source>
</evidence>
<evidence type="ECO:0000256" key="11">
    <source>
        <dbReference type="ARBA" id="ARBA00022989"/>
    </source>
</evidence>
<keyword evidence="14 18" id="KW-0472">Membrane</keyword>
<dbReference type="GO" id="GO:0005776">
    <property type="term" value="C:autophagosome"/>
    <property type="evidence" value="ECO:0007669"/>
    <property type="project" value="UniProtKB-SubCell"/>
</dbReference>
<keyword evidence="12" id="KW-0770">Synapse</keyword>